<evidence type="ECO:0000313" key="1">
    <source>
        <dbReference type="EMBL" id="KAF9470308.1"/>
    </source>
</evidence>
<dbReference type="Proteomes" id="UP000807469">
    <property type="component" value="Unassembled WGS sequence"/>
</dbReference>
<gene>
    <name evidence="1" type="ORF">BDN70DRAFT_902210</name>
</gene>
<organism evidence="1 2">
    <name type="scientific">Pholiota conissans</name>
    <dbReference type="NCBI Taxonomy" id="109636"/>
    <lineage>
        <taxon>Eukaryota</taxon>
        <taxon>Fungi</taxon>
        <taxon>Dikarya</taxon>
        <taxon>Basidiomycota</taxon>
        <taxon>Agaricomycotina</taxon>
        <taxon>Agaricomycetes</taxon>
        <taxon>Agaricomycetidae</taxon>
        <taxon>Agaricales</taxon>
        <taxon>Agaricineae</taxon>
        <taxon>Strophariaceae</taxon>
        <taxon>Pholiota</taxon>
    </lineage>
</organism>
<feature type="non-terminal residue" evidence="1">
    <location>
        <position position="1"/>
    </location>
</feature>
<proteinExistence type="predicted"/>
<name>A0A9P5YJY4_9AGAR</name>
<dbReference type="AlphaFoldDB" id="A0A9P5YJY4"/>
<sequence length="139" mass="15846">TLLVAFRHLIQDKEGDVVLPFSYVMSKTNVAHIHRWRVGALGSVRRKNNLLHPSLEGREAPRVAVGEAGHIPQQRGVALSKKERGKEGWWWLKHDIDDVQPSSMLSFGEFRREPIGWDHRAALFNFVVVIDNDEIAMDS</sequence>
<keyword evidence="2" id="KW-1185">Reference proteome</keyword>
<accession>A0A9P5YJY4</accession>
<protein>
    <submittedName>
        <fullName evidence="1">Uncharacterized protein</fullName>
    </submittedName>
</protein>
<dbReference type="EMBL" id="MU156080">
    <property type="protein sequence ID" value="KAF9470308.1"/>
    <property type="molecule type" value="Genomic_DNA"/>
</dbReference>
<reference evidence="1" key="1">
    <citation type="submission" date="2020-11" db="EMBL/GenBank/DDBJ databases">
        <authorList>
            <consortium name="DOE Joint Genome Institute"/>
            <person name="Ahrendt S."/>
            <person name="Riley R."/>
            <person name="Andreopoulos W."/>
            <person name="Labutti K."/>
            <person name="Pangilinan J."/>
            <person name="Ruiz-Duenas F.J."/>
            <person name="Barrasa J.M."/>
            <person name="Sanchez-Garcia M."/>
            <person name="Camarero S."/>
            <person name="Miyauchi S."/>
            <person name="Serrano A."/>
            <person name="Linde D."/>
            <person name="Babiker R."/>
            <person name="Drula E."/>
            <person name="Ayuso-Fernandez I."/>
            <person name="Pacheco R."/>
            <person name="Padilla G."/>
            <person name="Ferreira P."/>
            <person name="Barriuso J."/>
            <person name="Kellner H."/>
            <person name="Castanera R."/>
            <person name="Alfaro M."/>
            <person name="Ramirez L."/>
            <person name="Pisabarro A.G."/>
            <person name="Kuo A."/>
            <person name="Tritt A."/>
            <person name="Lipzen A."/>
            <person name="He G."/>
            <person name="Yan M."/>
            <person name="Ng V."/>
            <person name="Cullen D."/>
            <person name="Martin F."/>
            <person name="Rosso M.-N."/>
            <person name="Henrissat B."/>
            <person name="Hibbett D."/>
            <person name="Martinez A.T."/>
            <person name="Grigoriev I.V."/>
        </authorList>
    </citation>
    <scope>NUCLEOTIDE SEQUENCE</scope>
    <source>
        <strain evidence="1">CIRM-BRFM 674</strain>
    </source>
</reference>
<comment type="caution">
    <text evidence="1">The sequence shown here is derived from an EMBL/GenBank/DDBJ whole genome shotgun (WGS) entry which is preliminary data.</text>
</comment>
<evidence type="ECO:0000313" key="2">
    <source>
        <dbReference type="Proteomes" id="UP000807469"/>
    </source>
</evidence>